<comment type="caution">
    <text evidence="2">The sequence shown here is derived from an EMBL/GenBank/DDBJ whole genome shotgun (WGS) entry which is preliminary data.</text>
</comment>
<sequence length="210" mass="22702">MFILLATLAIIQPAIPKDPGAWIGPDDYPKSSMRKNEFGVVGFAILVRPDGNPEKCEVIVPTRFEDLNQYSCRLLMRRARFKPAVGPDGKPAYGIYRSATSWFMADDLVRVKELIKRYPYPSAIDLTLLTKGTKTPAPIELVVSIDTTGAVTQCGTPEATVSGNIVEVACKGVKAAWTPFLGSTKAGQAVMTVQSVKVGFEAEAAAPLNR</sequence>
<dbReference type="RefSeq" id="WP_184091090.1">
    <property type="nucleotide sequence ID" value="NZ_JACIJF010000018.1"/>
</dbReference>
<evidence type="ECO:0000313" key="2">
    <source>
        <dbReference type="EMBL" id="MBB5712511.1"/>
    </source>
</evidence>
<organism evidence="2 3">
    <name type="scientific">Sphingomonas xinjiangensis</name>
    <dbReference type="NCBI Taxonomy" id="643568"/>
    <lineage>
        <taxon>Bacteria</taxon>
        <taxon>Pseudomonadati</taxon>
        <taxon>Pseudomonadota</taxon>
        <taxon>Alphaproteobacteria</taxon>
        <taxon>Sphingomonadales</taxon>
        <taxon>Sphingomonadaceae</taxon>
        <taxon>Sphingomonas</taxon>
    </lineage>
</organism>
<dbReference type="Proteomes" id="UP000527143">
    <property type="component" value="Unassembled WGS sequence"/>
</dbReference>
<gene>
    <name evidence="2" type="ORF">FHT02_003771</name>
</gene>
<evidence type="ECO:0000259" key="1">
    <source>
        <dbReference type="Pfam" id="PF03544"/>
    </source>
</evidence>
<proteinExistence type="predicted"/>
<dbReference type="SUPFAM" id="SSF74653">
    <property type="entry name" value="TolA/TonB C-terminal domain"/>
    <property type="match status" value="1"/>
</dbReference>
<evidence type="ECO:0000313" key="3">
    <source>
        <dbReference type="Proteomes" id="UP000527143"/>
    </source>
</evidence>
<dbReference type="GO" id="GO:0055085">
    <property type="term" value="P:transmembrane transport"/>
    <property type="evidence" value="ECO:0007669"/>
    <property type="project" value="InterPro"/>
</dbReference>
<name>A0A840YS50_9SPHN</name>
<reference evidence="2 3" key="1">
    <citation type="submission" date="2020-08" db="EMBL/GenBank/DDBJ databases">
        <title>Genomic Encyclopedia of Type Strains, Phase IV (KMG-IV): sequencing the most valuable type-strain genomes for metagenomic binning, comparative biology and taxonomic classification.</title>
        <authorList>
            <person name="Goeker M."/>
        </authorList>
    </citation>
    <scope>NUCLEOTIDE SEQUENCE [LARGE SCALE GENOMIC DNA]</scope>
    <source>
        <strain evidence="2 3">DSM 26736</strain>
    </source>
</reference>
<dbReference type="EMBL" id="JACIJF010000018">
    <property type="protein sequence ID" value="MBB5712511.1"/>
    <property type="molecule type" value="Genomic_DNA"/>
</dbReference>
<dbReference type="InterPro" id="IPR037682">
    <property type="entry name" value="TonB_C"/>
</dbReference>
<dbReference type="AlphaFoldDB" id="A0A840YS50"/>
<accession>A0A840YS50</accession>
<dbReference type="Gene3D" id="3.30.1150.10">
    <property type="match status" value="1"/>
</dbReference>
<feature type="domain" description="TonB C-terminal" evidence="1">
    <location>
        <begin position="27"/>
        <end position="92"/>
    </location>
</feature>
<dbReference type="Pfam" id="PF03544">
    <property type="entry name" value="TonB_C"/>
    <property type="match status" value="1"/>
</dbReference>
<keyword evidence="3" id="KW-1185">Reference proteome</keyword>
<protein>
    <recommendedName>
        <fullName evidence="1">TonB C-terminal domain-containing protein</fullName>
    </recommendedName>
</protein>